<evidence type="ECO:0000259" key="4">
    <source>
        <dbReference type="PROSITE" id="PS51063"/>
    </source>
</evidence>
<dbReference type="Gene3D" id="2.60.120.10">
    <property type="entry name" value="Jelly Rolls"/>
    <property type="match status" value="1"/>
</dbReference>
<evidence type="ECO:0000256" key="1">
    <source>
        <dbReference type="ARBA" id="ARBA00023015"/>
    </source>
</evidence>
<dbReference type="Proteomes" id="UP000017023">
    <property type="component" value="Unassembled WGS sequence"/>
</dbReference>
<proteinExistence type="predicted"/>
<dbReference type="PANTHER" id="PTHR24567">
    <property type="entry name" value="CRP FAMILY TRANSCRIPTIONAL REGULATORY PROTEIN"/>
    <property type="match status" value="1"/>
</dbReference>
<dbReference type="SUPFAM" id="SSF51206">
    <property type="entry name" value="cAMP-binding domain-like"/>
    <property type="match status" value="1"/>
</dbReference>
<evidence type="ECO:0000256" key="3">
    <source>
        <dbReference type="ARBA" id="ARBA00023163"/>
    </source>
</evidence>
<dbReference type="GO" id="GO:0005829">
    <property type="term" value="C:cytosol"/>
    <property type="evidence" value="ECO:0007669"/>
    <property type="project" value="TreeGrafter"/>
</dbReference>
<dbReference type="Pfam" id="PF00027">
    <property type="entry name" value="cNMP_binding"/>
    <property type="match status" value="1"/>
</dbReference>
<dbReference type="SMART" id="SM00419">
    <property type="entry name" value="HTH_CRP"/>
    <property type="match status" value="1"/>
</dbReference>
<dbReference type="Pfam" id="PF13545">
    <property type="entry name" value="HTH_Crp_2"/>
    <property type="match status" value="1"/>
</dbReference>
<comment type="caution">
    <text evidence="5">The sequence shown here is derived from an EMBL/GenBank/DDBJ whole genome shotgun (WGS) entry which is preliminary data.</text>
</comment>
<sequence>MTNDQMMQVLQKCPLFAGMSTLSIDLALGNIGYQIINFAPRDVYTLAGMPCRFADIVLSGSLICRMVSLSGKQVEVTRLRPGNLIAPAFIFAKNNSMPVSVETDSEVTLLRMTPQTLKKLIDDDADICMNYIRSLSNIDVFLTHKMKVLSLFTVREKVAYLLLERAGEQNSNTIRLTRSRQEIADSFGIQKFSLLRVLSEFEKEGVIRVDGKTIEIIDRSRLK</sequence>
<dbReference type="GO" id="GO:0003700">
    <property type="term" value="F:DNA-binding transcription factor activity"/>
    <property type="evidence" value="ECO:0007669"/>
    <property type="project" value="TreeGrafter"/>
</dbReference>
<keyword evidence="1" id="KW-0805">Transcription regulation</keyword>
<dbReference type="RefSeq" id="WP_021826136.1">
    <property type="nucleotide sequence ID" value="NZ_AWGW01000027.1"/>
</dbReference>
<organism evidence="5 6">
    <name type="scientific">Segatella salivae F0493</name>
    <dbReference type="NCBI Taxonomy" id="1395125"/>
    <lineage>
        <taxon>Bacteria</taxon>
        <taxon>Pseudomonadati</taxon>
        <taxon>Bacteroidota</taxon>
        <taxon>Bacteroidia</taxon>
        <taxon>Bacteroidales</taxon>
        <taxon>Prevotellaceae</taxon>
        <taxon>Segatella</taxon>
    </lineage>
</organism>
<accession>U2MIT5</accession>
<dbReference type="EMBL" id="AWGW01000027">
    <property type="protein sequence ID" value="ERJ99163.1"/>
    <property type="molecule type" value="Genomic_DNA"/>
</dbReference>
<dbReference type="PANTHER" id="PTHR24567:SF58">
    <property type="entry name" value="CYCLIC AMP-BINDING REGULATORY PROTEIN"/>
    <property type="match status" value="1"/>
</dbReference>
<dbReference type="PROSITE" id="PS51063">
    <property type="entry name" value="HTH_CRP_2"/>
    <property type="match status" value="1"/>
</dbReference>
<reference evidence="5 6" key="1">
    <citation type="submission" date="2013-08" db="EMBL/GenBank/DDBJ databases">
        <authorList>
            <person name="Durkin A.S."/>
            <person name="Haft D.R."/>
            <person name="McCorrison J."/>
            <person name="Torralba M."/>
            <person name="Gillis M."/>
            <person name="Haft D.H."/>
            <person name="Methe B."/>
            <person name="Sutton G."/>
            <person name="Nelson K.E."/>
        </authorList>
    </citation>
    <scope>NUCLEOTIDE SEQUENCE [LARGE SCALE GENOMIC DNA]</scope>
    <source>
        <strain evidence="5 6">F0493</strain>
    </source>
</reference>
<dbReference type="PATRIC" id="fig|1395125.3.peg.2181"/>
<gene>
    <name evidence="5" type="ORF">HMPREF9145_2203</name>
</gene>
<dbReference type="InterPro" id="IPR018490">
    <property type="entry name" value="cNMP-bd_dom_sf"/>
</dbReference>
<evidence type="ECO:0000313" key="6">
    <source>
        <dbReference type="Proteomes" id="UP000017023"/>
    </source>
</evidence>
<dbReference type="InterPro" id="IPR036390">
    <property type="entry name" value="WH_DNA-bd_sf"/>
</dbReference>
<dbReference type="SUPFAM" id="SSF46785">
    <property type="entry name" value="Winged helix' DNA-binding domain"/>
    <property type="match status" value="1"/>
</dbReference>
<dbReference type="InterPro" id="IPR000595">
    <property type="entry name" value="cNMP-bd_dom"/>
</dbReference>
<evidence type="ECO:0000256" key="2">
    <source>
        <dbReference type="ARBA" id="ARBA00023125"/>
    </source>
</evidence>
<dbReference type="GeneID" id="78498624"/>
<evidence type="ECO:0000313" key="5">
    <source>
        <dbReference type="EMBL" id="ERJ99163.1"/>
    </source>
</evidence>
<feature type="domain" description="HTH crp-type" evidence="4">
    <location>
        <begin position="152"/>
        <end position="220"/>
    </location>
</feature>
<name>U2MIT5_9BACT</name>
<keyword evidence="3" id="KW-0804">Transcription</keyword>
<dbReference type="InterPro" id="IPR012318">
    <property type="entry name" value="HTH_CRP"/>
</dbReference>
<protein>
    <submittedName>
        <fullName evidence="5">Crp-like helix-turn-helix domain protein</fullName>
    </submittedName>
</protein>
<dbReference type="AlphaFoldDB" id="U2MIT5"/>
<dbReference type="InterPro" id="IPR014710">
    <property type="entry name" value="RmlC-like_jellyroll"/>
</dbReference>
<dbReference type="InterPro" id="IPR050397">
    <property type="entry name" value="Env_Response_Regulators"/>
</dbReference>
<dbReference type="GO" id="GO:0003677">
    <property type="term" value="F:DNA binding"/>
    <property type="evidence" value="ECO:0007669"/>
    <property type="project" value="UniProtKB-KW"/>
</dbReference>
<keyword evidence="2" id="KW-0238">DNA-binding</keyword>